<feature type="transmembrane region" description="Helical" evidence="2">
    <location>
        <begin position="69"/>
        <end position="90"/>
    </location>
</feature>
<dbReference type="Proteomes" id="UP000008225">
    <property type="component" value="Chromosome 15"/>
</dbReference>
<dbReference type="AlphaFoldDB" id="A0A8I3W6E3"/>
<accession>A0A8I3W6E3</accession>
<evidence type="ECO:0000256" key="2">
    <source>
        <dbReference type="SAM" id="Phobius"/>
    </source>
</evidence>
<protein>
    <submittedName>
        <fullName evidence="3">Uncharacterized protein</fullName>
    </submittedName>
</protein>
<dbReference type="GeneTree" id="ENSGT00930000152749"/>
<sequence>MDGTGTRQRRLDSSGKPGELGLPHPLSTEGLPAASENGALRAPESQSVAPKPLETEPSKETTWSVGLQVTMPFMFAGLGLSWAGMLLDYFQFWRLEVQDQGACSVGFSCGLSPWLTDDCLLPVSSHDLPSVHLSVLMPLPKTCQIGLGLTLITSL</sequence>
<evidence type="ECO:0000313" key="4">
    <source>
        <dbReference type="Proteomes" id="UP000008225"/>
    </source>
</evidence>
<evidence type="ECO:0000256" key="1">
    <source>
        <dbReference type="SAM" id="MobiDB-lite"/>
    </source>
</evidence>
<name>A0A8I3W6E3_CALJA</name>
<reference evidence="3" key="2">
    <citation type="submission" date="2025-08" db="UniProtKB">
        <authorList>
            <consortium name="Ensembl"/>
        </authorList>
    </citation>
    <scope>IDENTIFICATION</scope>
</reference>
<evidence type="ECO:0000313" key="3">
    <source>
        <dbReference type="Ensembl" id="ENSCJAP00000084378.1"/>
    </source>
</evidence>
<keyword evidence="4" id="KW-1185">Reference proteome</keyword>
<keyword evidence="2" id="KW-0472">Membrane</keyword>
<proteinExistence type="predicted"/>
<reference evidence="3 4" key="1">
    <citation type="submission" date="2009-03" db="EMBL/GenBank/DDBJ databases">
        <authorList>
            <person name="Warren W."/>
            <person name="Ye L."/>
            <person name="Minx P."/>
            <person name="Worley K."/>
            <person name="Gibbs R."/>
            <person name="Wilson R.K."/>
        </authorList>
    </citation>
    <scope>NUCLEOTIDE SEQUENCE [LARGE SCALE GENOMIC DNA]</scope>
</reference>
<keyword evidence="2" id="KW-1133">Transmembrane helix</keyword>
<keyword evidence="2" id="KW-0812">Transmembrane</keyword>
<organism evidence="3 4">
    <name type="scientific">Callithrix jacchus</name>
    <name type="common">White-tufted-ear marmoset</name>
    <name type="synonym">Simia Jacchus</name>
    <dbReference type="NCBI Taxonomy" id="9483"/>
    <lineage>
        <taxon>Eukaryota</taxon>
        <taxon>Metazoa</taxon>
        <taxon>Chordata</taxon>
        <taxon>Craniata</taxon>
        <taxon>Vertebrata</taxon>
        <taxon>Euteleostomi</taxon>
        <taxon>Mammalia</taxon>
        <taxon>Eutheria</taxon>
        <taxon>Euarchontoglires</taxon>
        <taxon>Primates</taxon>
        <taxon>Haplorrhini</taxon>
        <taxon>Platyrrhini</taxon>
        <taxon>Cebidae</taxon>
        <taxon>Callitrichinae</taxon>
        <taxon>Callithrix</taxon>
        <taxon>Callithrix</taxon>
    </lineage>
</organism>
<feature type="region of interest" description="Disordered" evidence="1">
    <location>
        <begin position="1"/>
        <end position="61"/>
    </location>
</feature>
<dbReference type="Ensembl" id="ENSCJAT00000118568.1">
    <property type="protein sequence ID" value="ENSCJAP00000084378.1"/>
    <property type="gene ID" value="ENSCJAG00000087267.1"/>
</dbReference>
<reference evidence="3" key="3">
    <citation type="submission" date="2025-09" db="UniProtKB">
        <authorList>
            <consortium name="Ensembl"/>
        </authorList>
    </citation>
    <scope>IDENTIFICATION</scope>
</reference>